<proteinExistence type="predicted"/>
<reference evidence="2 3" key="1">
    <citation type="journal article" date="2016" name="Nat. Commun.">
        <title>Thousands of microbial genomes shed light on interconnected biogeochemical processes in an aquifer system.</title>
        <authorList>
            <person name="Anantharaman K."/>
            <person name="Brown C.T."/>
            <person name="Hug L.A."/>
            <person name="Sharon I."/>
            <person name="Castelle C.J."/>
            <person name="Probst A.J."/>
            <person name="Thomas B.C."/>
            <person name="Singh A."/>
            <person name="Wilkins M.J."/>
            <person name="Karaoz U."/>
            <person name="Brodie E.L."/>
            <person name="Williams K.H."/>
            <person name="Hubbard S.S."/>
            <person name="Banfield J.F."/>
        </authorList>
    </citation>
    <scope>NUCLEOTIDE SEQUENCE [LARGE SCALE GENOMIC DNA]</scope>
</reference>
<comment type="caution">
    <text evidence="2">The sequence shown here is derived from an EMBL/GenBank/DDBJ whole genome shotgun (WGS) entry which is preliminary data.</text>
</comment>
<feature type="transmembrane region" description="Helical" evidence="1">
    <location>
        <begin position="92"/>
        <end position="111"/>
    </location>
</feature>
<dbReference type="Proteomes" id="UP000178656">
    <property type="component" value="Unassembled WGS sequence"/>
</dbReference>
<organism evidence="2 3">
    <name type="scientific">Candidatus Falkowbacteria bacterium RIFOXYC2_FULL_48_21</name>
    <dbReference type="NCBI Taxonomy" id="1798005"/>
    <lineage>
        <taxon>Bacteria</taxon>
        <taxon>Candidatus Falkowiibacteriota</taxon>
    </lineage>
</organism>
<keyword evidence="1" id="KW-1133">Transmembrane helix</keyword>
<feature type="transmembrane region" description="Helical" evidence="1">
    <location>
        <begin position="26"/>
        <end position="45"/>
    </location>
</feature>
<evidence type="ECO:0000256" key="1">
    <source>
        <dbReference type="SAM" id="Phobius"/>
    </source>
</evidence>
<keyword evidence="1" id="KW-0812">Transmembrane</keyword>
<keyword evidence="1" id="KW-0472">Membrane</keyword>
<evidence type="ECO:0000313" key="2">
    <source>
        <dbReference type="EMBL" id="OGF34059.1"/>
    </source>
</evidence>
<gene>
    <name evidence="2" type="ORF">A2482_03475</name>
</gene>
<name>A0A1F5T579_9BACT</name>
<evidence type="ECO:0000313" key="3">
    <source>
        <dbReference type="Proteomes" id="UP000178656"/>
    </source>
</evidence>
<accession>A0A1F5T579</accession>
<sequence>MNFLYGLQNIAANISQSAKILIHNQLFTGFIAGFAVSAVMYLFIITENPRHVPTMLLNSKSDSFQKISDRTTEGKFVSSYTAFEKDFNRLRLVVYSLFLVFLTVVSISIAFY</sequence>
<dbReference type="AlphaFoldDB" id="A0A1F5T579"/>
<protein>
    <submittedName>
        <fullName evidence="2">Uncharacterized protein</fullName>
    </submittedName>
</protein>
<dbReference type="EMBL" id="MFGM01000085">
    <property type="protein sequence ID" value="OGF34059.1"/>
    <property type="molecule type" value="Genomic_DNA"/>
</dbReference>